<keyword evidence="2" id="KW-1185">Reference proteome</keyword>
<reference evidence="2" key="1">
    <citation type="journal article" date="2019" name="Int. J. Syst. Evol. Microbiol.">
        <title>The Global Catalogue of Microorganisms (GCM) 10K type strain sequencing project: providing services to taxonomists for standard genome sequencing and annotation.</title>
        <authorList>
            <consortium name="The Broad Institute Genomics Platform"/>
            <consortium name="The Broad Institute Genome Sequencing Center for Infectious Disease"/>
            <person name="Wu L."/>
            <person name="Ma J."/>
        </authorList>
    </citation>
    <scope>NUCLEOTIDE SEQUENCE [LARGE SCALE GENOMIC DNA]</scope>
    <source>
        <strain evidence="2">JCM 13008</strain>
    </source>
</reference>
<name>A0ABP4E2V4_9ACTN</name>
<protein>
    <submittedName>
        <fullName evidence="1">Uncharacterized protein</fullName>
    </submittedName>
</protein>
<proteinExistence type="predicted"/>
<dbReference type="Proteomes" id="UP001501581">
    <property type="component" value="Unassembled WGS sequence"/>
</dbReference>
<dbReference type="EMBL" id="BAAALG010000001">
    <property type="protein sequence ID" value="GAA1089849.1"/>
    <property type="molecule type" value="Genomic_DNA"/>
</dbReference>
<dbReference type="RefSeq" id="WP_343989910.1">
    <property type="nucleotide sequence ID" value="NZ_BAAALG010000001.1"/>
</dbReference>
<accession>A0ABP4E2V4</accession>
<comment type="caution">
    <text evidence="1">The sequence shown here is derived from an EMBL/GenBank/DDBJ whole genome shotgun (WGS) entry which is preliminary data.</text>
</comment>
<sequence length="106" mass="11551">MTDLATLPAVTVAQPNAKPQIPDPWVADLHNDPDEGDCQSTVDFTGHPCTDVATWYVQLEIQSYPVANPRWEGKLCEPCLAGWRDWAEAEPHGVRVVSVTPIVAGS</sequence>
<evidence type="ECO:0000313" key="2">
    <source>
        <dbReference type="Proteomes" id="UP001501581"/>
    </source>
</evidence>
<evidence type="ECO:0000313" key="1">
    <source>
        <dbReference type="EMBL" id="GAA1089849.1"/>
    </source>
</evidence>
<organism evidence="1 2">
    <name type="scientific">Nocardioides dubius</name>
    <dbReference type="NCBI Taxonomy" id="317019"/>
    <lineage>
        <taxon>Bacteria</taxon>
        <taxon>Bacillati</taxon>
        <taxon>Actinomycetota</taxon>
        <taxon>Actinomycetes</taxon>
        <taxon>Propionibacteriales</taxon>
        <taxon>Nocardioidaceae</taxon>
        <taxon>Nocardioides</taxon>
    </lineage>
</organism>
<gene>
    <name evidence="1" type="ORF">GCM10009668_00340</name>
</gene>